<evidence type="ECO:0000259" key="6">
    <source>
        <dbReference type="PROSITE" id="PS50021"/>
    </source>
</evidence>
<evidence type="ECO:0000256" key="3">
    <source>
        <dbReference type="ARBA" id="ARBA00023203"/>
    </source>
</evidence>
<dbReference type="GO" id="GO:0051015">
    <property type="term" value="F:actin filament binding"/>
    <property type="evidence" value="ECO:0007669"/>
    <property type="project" value="InterPro"/>
</dbReference>
<evidence type="ECO:0000256" key="2">
    <source>
        <dbReference type="ARBA" id="ARBA00022737"/>
    </source>
</evidence>
<dbReference type="PROSITE" id="PS50021">
    <property type="entry name" value="CH"/>
    <property type="match status" value="1"/>
</dbReference>
<dbReference type="EMBL" id="MNCJ02000317">
    <property type="protein sequence ID" value="KAF5818239.1"/>
    <property type="molecule type" value="Genomic_DNA"/>
</dbReference>
<keyword evidence="2" id="KW-0677">Repeat</keyword>
<dbReference type="EMBL" id="CM007891">
    <property type="protein sequence ID" value="OTG34101.1"/>
    <property type="molecule type" value="Genomic_DNA"/>
</dbReference>
<reference evidence="8" key="2">
    <citation type="submission" date="2017-02" db="EMBL/GenBank/DDBJ databases">
        <title>Sunflower complete genome.</title>
        <authorList>
            <person name="Langlade N."/>
            <person name="Munos S."/>
        </authorList>
    </citation>
    <scope>NUCLEOTIDE SEQUENCE [LARGE SCALE GENOMIC DNA]</scope>
    <source>
        <tissue evidence="8">Leaves</tissue>
    </source>
</reference>
<reference evidence="7 9" key="1">
    <citation type="journal article" date="2017" name="Nature">
        <title>The sunflower genome provides insights into oil metabolism, flowering and Asterid evolution.</title>
        <authorList>
            <person name="Badouin H."/>
            <person name="Gouzy J."/>
            <person name="Grassa C.J."/>
            <person name="Murat F."/>
            <person name="Staton S.E."/>
            <person name="Cottret L."/>
            <person name="Lelandais-Briere C."/>
            <person name="Owens G.L."/>
            <person name="Carrere S."/>
            <person name="Mayjonade B."/>
            <person name="Legrand L."/>
            <person name="Gill N."/>
            <person name="Kane N.C."/>
            <person name="Bowers J.E."/>
            <person name="Hubner S."/>
            <person name="Bellec A."/>
            <person name="Berard A."/>
            <person name="Berges H."/>
            <person name="Blanchet N."/>
            <person name="Boniface M.C."/>
            <person name="Brunel D."/>
            <person name="Catrice O."/>
            <person name="Chaidir N."/>
            <person name="Claudel C."/>
            <person name="Donnadieu C."/>
            <person name="Faraut T."/>
            <person name="Fievet G."/>
            <person name="Helmstetter N."/>
            <person name="King M."/>
            <person name="Knapp S.J."/>
            <person name="Lai Z."/>
            <person name="Le Paslier M.C."/>
            <person name="Lippi Y."/>
            <person name="Lorenzon L."/>
            <person name="Mandel J.R."/>
            <person name="Marage G."/>
            <person name="Marchand G."/>
            <person name="Marquand E."/>
            <person name="Bret-Mestries E."/>
            <person name="Morien E."/>
            <person name="Nambeesan S."/>
            <person name="Nguyen T."/>
            <person name="Pegot-Espagnet P."/>
            <person name="Pouilly N."/>
            <person name="Raftis F."/>
            <person name="Sallet E."/>
            <person name="Schiex T."/>
            <person name="Thomas J."/>
            <person name="Vandecasteele C."/>
            <person name="Vares D."/>
            <person name="Vear F."/>
            <person name="Vautrin S."/>
            <person name="Crespi M."/>
            <person name="Mangin B."/>
            <person name="Burke J.M."/>
            <person name="Salse J."/>
            <person name="Munos S."/>
            <person name="Vincourt P."/>
            <person name="Rieseberg L.H."/>
            <person name="Langlade N.B."/>
        </authorList>
    </citation>
    <scope>NUCLEOTIDE SEQUENCE [LARGE SCALE GENOMIC DNA]</scope>
    <source>
        <strain evidence="9">cv. SF193</strain>
        <tissue evidence="7">Leaves</tissue>
    </source>
</reference>
<organism evidence="8 9">
    <name type="scientific">Helianthus annuus</name>
    <name type="common">Common sunflower</name>
    <dbReference type="NCBI Taxonomy" id="4232"/>
    <lineage>
        <taxon>Eukaryota</taxon>
        <taxon>Viridiplantae</taxon>
        <taxon>Streptophyta</taxon>
        <taxon>Embryophyta</taxon>
        <taxon>Tracheophyta</taxon>
        <taxon>Spermatophyta</taxon>
        <taxon>Magnoliopsida</taxon>
        <taxon>eudicotyledons</taxon>
        <taxon>Gunneridae</taxon>
        <taxon>Pentapetalae</taxon>
        <taxon>asterids</taxon>
        <taxon>campanulids</taxon>
        <taxon>Asterales</taxon>
        <taxon>Asteraceae</taxon>
        <taxon>Asteroideae</taxon>
        <taxon>Heliantheae alliance</taxon>
        <taxon>Heliantheae</taxon>
        <taxon>Helianthus</taxon>
    </lineage>
</organism>
<dbReference type="InterPro" id="IPR036872">
    <property type="entry name" value="CH_dom_sf"/>
</dbReference>
<proteinExistence type="predicted"/>
<feature type="domain" description="Calponin-homology (CH)" evidence="6">
    <location>
        <begin position="1"/>
        <end position="78"/>
    </location>
</feature>
<keyword evidence="9" id="KW-1185">Reference proteome</keyword>
<feature type="compositionally biased region" description="Polar residues" evidence="4">
    <location>
        <begin position="87"/>
        <end position="99"/>
    </location>
</feature>
<name>A0A251VHD4_HELAN</name>
<evidence type="ECO:0000256" key="5">
    <source>
        <dbReference type="SAM" id="SignalP"/>
    </source>
</evidence>
<dbReference type="PANTHER" id="PTHR19961:SF18">
    <property type="entry name" value="FI19014P1"/>
    <property type="match status" value="1"/>
</dbReference>
<keyword evidence="3" id="KW-0009">Actin-binding</keyword>
<comment type="subunit">
    <text evidence="1">Interacts with F-actin.</text>
</comment>
<gene>
    <name evidence="8" type="ORF">HannXRQ_Chr02g0042011</name>
    <name evidence="7" type="ORF">HanXRQr2_Chr02g0062731</name>
</gene>
<accession>A0A251VHD4</accession>
<dbReference type="PANTHER" id="PTHR19961">
    <property type="entry name" value="FIMBRIN/PLASTIN"/>
    <property type="match status" value="1"/>
</dbReference>
<dbReference type="InterPro" id="IPR001715">
    <property type="entry name" value="CH_dom"/>
</dbReference>
<dbReference type="Pfam" id="PF00307">
    <property type="entry name" value="CH"/>
    <property type="match status" value="1"/>
</dbReference>
<feature type="compositionally biased region" description="Low complexity" evidence="4">
    <location>
        <begin position="100"/>
        <end position="109"/>
    </location>
</feature>
<keyword evidence="5" id="KW-0732">Signal</keyword>
<dbReference type="InParanoid" id="A0A251VHD4"/>
<dbReference type="Gramene" id="mRNA:HanXRQr2_Chr02g0062731">
    <property type="protein sequence ID" value="mRNA:HanXRQr2_Chr02g0062731"/>
    <property type="gene ID" value="HanXRQr2_Chr02g0062731"/>
</dbReference>
<dbReference type="InterPro" id="IPR039959">
    <property type="entry name" value="Fimbrin/Plastin"/>
</dbReference>
<dbReference type="AlphaFoldDB" id="A0A251VHD4"/>
<evidence type="ECO:0000313" key="9">
    <source>
        <dbReference type="Proteomes" id="UP000215914"/>
    </source>
</evidence>
<evidence type="ECO:0000313" key="8">
    <source>
        <dbReference type="EMBL" id="OTG34101.1"/>
    </source>
</evidence>
<reference evidence="7" key="3">
    <citation type="submission" date="2020-06" db="EMBL/GenBank/DDBJ databases">
        <title>Helianthus annuus Genome sequencing and assembly Release 2.</title>
        <authorList>
            <person name="Gouzy J."/>
            <person name="Langlade N."/>
            <person name="Munos S."/>
        </authorList>
    </citation>
    <scope>NUCLEOTIDE SEQUENCE</scope>
    <source>
        <tissue evidence="7">Leaves</tissue>
    </source>
</reference>
<dbReference type="SUPFAM" id="SSF47576">
    <property type="entry name" value="Calponin-homology domain, CH-domain"/>
    <property type="match status" value="1"/>
</dbReference>
<evidence type="ECO:0000256" key="1">
    <source>
        <dbReference type="ARBA" id="ARBA00011385"/>
    </source>
</evidence>
<evidence type="ECO:0000313" key="7">
    <source>
        <dbReference type="EMBL" id="KAF5818239.1"/>
    </source>
</evidence>
<dbReference type="OMA" id="EVNQNMI"/>
<dbReference type="Proteomes" id="UP000215914">
    <property type="component" value="Chromosome 2"/>
</dbReference>
<dbReference type="GO" id="GO:0051017">
    <property type="term" value="P:actin filament bundle assembly"/>
    <property type="evidence" value="ECO:0007669"/>
    <property type="project" value="InterPro"/>
</dbReference>
<evidence type="ECO:0000256" key="4">
    <source>
        <dbReference type="SAM" id="MobiDB-lite"/>
    </source>
</evidence>
<protein>
    <submittedName>
        <fullName evidence="7">Calponin domain, CH domain superfamily, fimbrin/Plastin</fullName>
    </submittedName>
    <submittedName>
        <fullName evidence="8">Putative calponin-like domain-containing protein</fullName>
    </submittedName>
</protein>
<dbReference type="Gene3D" id="1.10.418.10">
    <property type="entry name" value="Calponin-like domain"/>
    <property type="match status" value="1"/>
</dbReference>
<sequence>MEYFSLNYLVLCSLGLLSVNWCLVTKWQTDEEKQMNATYIISIARKMGCSIFLLPEDIIEVNQKMMLTLTASIMYWFFKQPIEDQRSCGSSDSDIGNQLETSSTSTTYDTESESSTD</sequence>
<dbReference type="STRING" id="4232.A0A251VHD4"/>
<feature type="signal peptide" evidence="5">
    <location>
        <begin position="1"/>
        <end position="22"/>
    </location>
</feature>
<feature type="region of interest" description="Disordered" evidence="4">
    <location>
        <begin position="84"/>
        <end position="117"/>
    </location>
</feature>
<feature type="chain" id="PRO_5012377419" evidence="5">
    <location>
        <begin position="23"/>
        <end position="117"/>
    </location>
</feature>
<dbReference type="FunFam" id="1.10.418.10:FF:000119">
    <property type="entry name" value="Fimbrin-like protein 2-like"/>
    <property type="match status" value="1"/>
</dbReference>